<protein>
    <submittedName>
        <fullName evidence="1">Uncharacterized protein</fullName>
    </submittedName>
</protein>
<organism evidence="1 2">
    <name type="scientific">Apatococcus lobatus</name>
    <dbReference type="NCBI Taxonomy" id="904363"/>
    <lineage>
        <taxon>Eukaryota</taxon>
        <taxon>Viridiplantae</taxon>
        <taxon>Chlorophyta</taxon>
        <taxon>core chlorophytes</taxon>
        <taxon>Trebouxiophyceae</taxon>
        <taxon>Chlorellales</taxon>
        <taxon>Chlorellaceae</taxon>
        <taxon>Apatococcus</taxon>
    </lineage>
</organism>
<dbReference type="EMBL" id="JALJOS010000019">
    <property type="protein sequence ID" value="KAK9827098.1"/>
    <property type="molecule type" value="Genomic_DNA"/>
</dbReference>
<comment type="caution">
    <text evidence="1">The sequence shown here is derived from an EMBL/GenBank/DDBJ whole genome shotgun (WGS) entry which is preliminary data.</text>
</comment>
<evidence type="ECO:0000313" key="2">
    <source>
        <dbReference type="Proteomes" id="UP001438707"/>
    </source>
</evidence>
<dbReference type="AlphaFoldDB" id="A0AAW1R0J2"/>
<sequence>MKGQPGTVVNLVTEASHVVNTQLVPANLTDEHHKNDGTFHGAISMRFRKTVVVAAVDSEGNLTVTLDGAPVPFEAMRKQDGLTLKVSQYLPYYGQVADVSTPAFRFFLHAVQPYSTSAGWSRGHLDFSATMMAGVSAHGLLGQTVPREGSVCPDHFDFAGEGTEEDYVVSDLQAVNFEYNKYAGQPVGTSRRLHMADVIYQPLASPLNAVCRGFY</sequence>
<accession>A0AAW1R0J2</accession>
<reference evidence="1 2" key="1">
    <citation type="journal article" date="2024" name="Nat. Commun.">
        <title>Phylogenomics reveals the evolutionary origins of lichenization in chlorophyte algae.</title>
        <authorList>
            <person name="Puginier C."/>
            <person name="Libourel C."/>
            <person name="Otte J."/>
            <person name="Skaloud P."/>
            <person name="Haon M."/>
            <person name="Grisel S."/>
            <person name="Petersen M."/>
            <person name="Berrin J.G."/>
            <person name="Delaux P.M."/>
            <person name="Dal Grande F."/>
            <person name="Keller J."/>
        </authorList>
    </citation>
    <scope>NUCLEOTIDE SEQUENCE [LARGE SCALE GENOMIC DNA]</scope>
    <source>
        <strain evidence="1 2">SAG 2145</strain>
    </source>
</reference>
<keyword evidence="2" id="KW-1185">Reference proteome</keyword>
<dbReference type="Proteomes" id="UP001438707">
    <property type="component" value="Unassembled WGS sequence"/>
</dbReference>
<proteinExistence type="predicted"/>
<evidence type="ECO:0000313" key="1">
    <source>
        <dbReference type="EMBL" id="KAK9827098.1"/>
    </source>
</evidence>
<name>A0AAW1R0J2_9CHLO</name>
<gene>
    <name evidence="1" type="ORF">WJX74_006401</name>
</gene>